<feature type="compositionally biased region" description="Low complexity" evidence="2">
    <location>
        <begin position="633"/>
        <end position="653"/>
    </location>
</feature>
<dbReference type="HOGENOM" id="CLU_012756_0_0_1"/>
<accession>H3H6M1</accession>
<reference evidence="3" key="2">
    <citation type="submission" date="2015-06" db="UniProtKB">
        <authorList>
            <consortium name="EnsemblProtists"/>
        </authorList>
    </citation>
    <scope>IDENTIFICATION</scope>
    <source>
        <strain evidence="3">Pr102</strain>
    </source>
</reference>
<evidence type="ECO:0000256" key="1">
    <source>
        <dbReference type="SAM" id="Coils"/>
    </source>
</evidence>
<dbReference type="InParanoid" id="H3H6M1"/>
<dbReference type="VEuPathDB" id="FungiDB:KRP22_6196"/>
<proteinExistence type="predicted"/>
<feature type="region of interest" description="Disordered" evidence="2">
    <location>
        <begin position="1008"/>
        <end position="1065"/>
    </location>
</feature>
<feature type="region of interest" description="Disordered" evidence="2">
    <location>
        <begin position="377"/>
        <end position="567"/>
    </location>
</feature>
<protein>
    <submittedName>
        <fullName evidence="3">Uncharacterized protein</fullName>
    </submittedName>
</protein>
<keyword evidence="4" id="KW-1185">Reference proteome</keyword>
<feature type="compositionally biased region" description="Low complexity" evidence="2">
    <location>
        <begin position="21"/>
        <end position="48"/>
    </location>
</feature>
<sequence>MARRSPLLNRATAAALHALDASGEDASGTPSAASGSTGTSVTVPRSPTATPMVAGEGAEGSSPPTPPSSPGSSPVLAYLLGATPTVVSTPPGSPTTHSVSVGCQTDPTGGDLPRSAQAEPSEPSSIERQLLQLGHLVVGVARQRPRRVDSVLDSRLESATDLGEILSAAVAPARLSLAESEEIISLRDEIARLQAQCADSEDRLHAEVQQREKIEVFCTQATSDSNQAMDALRQLRQDHVALTRHHNAANAALGHHADIVAGLSARAKAAETSAAAAQRLIRKDRGRFKAGLVAYTAQLAKLRSDLAAAAQASAGAVPAQLQALQEENASLKRANSVLRRHSAAHDLDVDTLVLASAGITSEDIDWELLGLSPPSICSKRSRSSSSESSEDSPDAAMDSGGETKAPAEVSAGAGDDSDESDDLPLIPSVSRRRRDRRKRLRQRSSSPSSLSKSALPAGKRLGRPSVNLRARAQGGPSGASGSTPVSSPVSGSTPAPSPSLSAGPSPGSPAHTPAPDSSVPPSSAEVVDLSGEEVVTEAPVAAVPASGPFSSPVITPPRHDGRPSRSASVLANLRSMKALETLEASDDFILGSGQSSEAPQALKTPVAPTSGGVIAPGPVSGVAPSPAVLVTSVSPPVSAPPSVSLVPSPATPVGSAVGAPETSAASASQPRARLSAARSVTRRAHTEVTATLSTAPGTDPNSFAPAVPAVPGSVDSQRLSMLANPFLTPGFTAPGAQTAWCQIQNQSVTPPIAKGVESPCSVAGIRALADWTNPAHPWQQVRQRMPEVPCLFGLDQNPPGSKISIRASGLARTVKMWRQFQGTSTDRTEKADLGLALWERRHWVQVAAVETYLWSEAQRLGVTDPSVVALRAAWTEYNKARNLRADRIRQQMMYRCWEWCIERTGKPRESITEFLLEPTYLQYSFEVIKWAPASEDWLGELATLDDRQPWRNCWVDAPASHPFNTTFAPCNPQVPLFVPRGMTQTEVVSGLMVDPSLSSAMVTAPWAAQASVGGAPDQPSQEEANEDVAESSPGHSPVPAPTNTSAAPQGSDLDVLANIASTTEV</sequence>
<feature type="compositionally biased region" description="Low complexity" evidence="2">
    <location>
        <begin position="83"/>
        <end position="101"/>
    </location>
</feature>
<name>H3H6M1_PHYRM</name>
<dbReference type="EMBL" id="DS566613">
    <property type="status" value="NOT_ANNOTATED_CDS"/>
    <property type="molecule type" value="Genomic_DNA"/>
</dbReference>
<dbReference type="OMA" id="MFDSIKM"/>
<dbReference type="Proteomes" id="UP000005238">
    <property type="component" value="Unassembled WGS sequence"/>
</dbReference>
<feature type="compositionally biased region" description="Basic residues" evidence="2">
    <location>
        <begin position="430"/>
        <end position="442"/>
    </location>
</feature>
<feature type="compositionally biased region" description="Polar residues" evidence="2">
    <location>
        <begin position="688"/>
        <end position="701"/>
    </location>
</feature>
<evidence type="ECO:0000256" key="2">
    <source>
        <dbReference type="SAM" id="MobiDB-lite"/>
    </source>
</evidence>
<feature type="coiled-coil region" evidence="1">
    <location>
        <begin position="183"/>
        <end position="210"/>
    </location>
</feature>
<dbReference type="VEuPathDB" id="FungiDB:KRP23_12176"/>
<reference evidence="4" key="1">
    <citation type="journal article" date="2006" name="Science">
        <title>Phytophthora genome sequences uncover evolutionary origins and mechanisms of pathogenesis.</title>
        <authorList>
            <person name="Tyler B.M."/>
            <person name="Tripathy S."/>
            <person name="Zhang X."/>
            <person name="Dehal P."/>
            <person name="Jiang R.H."/>
            <person name="Aerts A."/>
            <person name="Arredondo F.D."/>
            <person name="Baxter L."/>
            <person name="Bensasson D."/>
            <person name="Beynon J.L."/>
            <person name="Chapman J."/>
            <person name="Damasceno C.M."/>
            <person name="Dorrance A.E."/>
            <person name="Dou D."/>
            <person name="Dickerman A.W."/>
            <person name="Dubchak I.L."/>
            <person name="Garbelotto M."/>
            <person name="Gijzen M."/>
            <person name="Gordon S.G."/>
            <person name="Govers F."/>
            <person name="Grunwald N.J."/>
            <person name="Huang W."/>
            <person name="Ivors K.L."/>
            <person name="Jones R.W."/>
            <person name="Kamoun S."/>
            <person name="Krampis K."/>
            <person name="Lamour K.H."/>
            <person name="Lee M.K."/>
            <person name="McDonald W.H."/>
            <person name="Medina M."/>
            <person name="Meijer H.J."/>
            <person name="Nordberg E.K."/>
            <person name="Maclean D.J."/>
            <person name="Ospina-Giraldo M.D."/>
            <person name="Morris P.F."/>
            <person name="Phuntumart V."/>
            <person name="Putnam N.H."/>
            <person name="Rash S."/>
            <person name="Rose J.K."/>
            <person name="Sakihama Y."/>
            <person name="Salamov A.A."/>
            <person name="Savidor A."/>
            <person name="Scheuring C.F."/>
            <person name="Smith B.M."/>
            <person name="Sobral B.W."/>
            <person name="Terry A."/>
            <person name="Torto-Alalibo T.A."/>
            <person name="Win J."/>
            <person name="Xu Z."/>
            <person name="Zhang H."/>
            <person name="Grigoriev I.V."/>
            <person name="Rokhsar D.S."/>
            <person name="Boore J.L."/>
        </authorList>
    </citation>
    <scope>NUCLEOTIDE SEQUENCE [LARGE SCALE GENOMIC DNA]</scope>
    <source>
        <strain evidence="4">Pr102</strain>
    </source>
</reference>
<feature type="region of interest" description="Disordered" evidence="2">
    <location>
        <begin position="21"/>
        <end position="126"/>
    </location>
</feature>
<dbReference type="AlphaFoldDB" id="H3H6M1"/>
<dbReference type="VEuPathDB" id="FungiDB:KRP22_6193"/>
<evidence type="ECO:0000313" key="3">
    <source>
        <dbReference type="EnsemblProtists" id="Phyra86334"/>
    </source>
</evidence>
<organism evidence="3 4">
    <name type="scientific">Phytophthora ramorum</name>
    <name type="common">Sudden oak death agent</name>
    <dbReference type="NCBI Taxonomy" id="164328"/>
    <lineage>
        <taxon>Eukaryota</taxon>
        <taxon>Sar</taxon>
        <taxon>Stramenopiles</taxon>
        <taxon>Oomycota</taxon>
        <taxon>Peronosporomycetes</taxon>
        <taxon>Peronosporales</taxon>
        <taxon>Peronosporaceae</taxon>
        <taxon>Phytophthora</taxon>
    </lineage>
</organism>
<dbReference type="eggNOG" id="ENOG502RFWZ">
    <property type="taxonomic scope" value="Eukaryota"/>
</dbReference>
<evidence type="ECO:0000313" key="4">
    <source>
        <dbReference type="Proteomes" id="UP000005238"/>
    </source>
</evidence>
<feature type="compositionally biased region" description="Low complexity" evidence="2">
    <location>
        <begin position="479"/>
        <end position="529"/>
    </location>
</feature>
<feature type="compositionally biased region" description="Low complexity" evidence="2">
    <location>
        <begin position="443"/>
        <end position="453"/>
    </location>
</feature>
<feature type="region of interest" description="Disordered" evidence="2">
    <location>
        <begin position="633"/>
        <end position="704"/>
    </location>
</feature>
<dbReference type="EnsemblProtists" id="Phyra86334">
    <property type="protein sequence ID" value="Phyra86334"/>
    <property type="gene ID" value="Phyra86334"/>
</dbReference>
<feature type="coiled-coil region" evidence="1">
    <location>
        <begin position="292"/>
        <end position="341"/>
    </location>
</feature>
<feature type="compositionally biased region" description="Low complexity" evidence="2">
    <location>
        <begin position="377"/>
        <end position="387"/>
    </location>
</feature>
<feature type="compositionally biased region" description="Low complexity" evidence="2">
    <location>
        <begin position="536"/>
        <end position="545"/>
    </location>
</feature>
<keyword evidence="1" id="KW-0175">Coiled coil</keyword>